<sequence length="459" mass="51383">MDTPESHIARACLDAYAALPKGGGKPQKRSNGRNEWTILAGCVLETHPSKFTVIALGTGVKCTPYERISPHGDVLNDCHAEIICRRGARVWLLDRLLAEISSDDIIIDDIPRIFHIANGSHAPVQYSLQQHVHLHLYISTLPCGEASSIALYARHTLEDGHKSLYPHPAHVPRLIRGRIRPDIETSECILRTKPGRRDAPPSISMSCSDKILVWNAIGIQGAFLSSWLTSIFLTSVVISMPQETHMGIHQKEYESKCVWALNYRGSSLHNHKLKVSFVSICFPDSRESVELRTHQEYGVAQADENWSKVEPEPCAASILWVPGYKMESLLGGVKLGASTKRKNGGPLPASSWSMICKRAWFLKLIRSQKVLNEPYYSLSYYESKHPLHASGRQHYIKAYQSEKSQLRGNTDSKTRISLFLEQIHKDPEHESMASPSASDAPLAAWLVTPRKWTDFIVEG</sequence>
<dbReference type="GO" id="GO:0046872">
    <property type="term" value="F:metal ion binding"/>
    <property type="evidence" value="ECO:0007669"/>
    <property type="project" value="UniProtKB-KW"/>
</dbReference>
<proteinExistence type="inferred from homology"/>
<comment type="function">
    <text evidence="6">Specifically deaminates adenosine-37 to inosine in tRNA-Ala.</text>
</comment>
<dbReference type="PANTHER" id="PTHR46516">
    <property type="entry name" value="TRNA-SPECIFIC ADENOSINE DEAMINASE 1"/>
    <property type="match status" value="1"/>
</dbReference>
<keyword evidence="4" id="KW-0862">Zinc</keyword>
<feature type="domain" description="A to I editase" evidence="12">
    <location>
        <begin position="55"/>
        <end position="366"/>
    </location>
</feature>
<dbReference type="GO" id="GO:0008033">
    <property type="term" value="P:tRNA processing"/>
    <property type="evidence" value="ECO:0007669"/>
    <property type="project" value="UniProtKB-KW"/>
</dbReference>
<dbReference type="PROSITE" id="PS50141">
    <property type="entry name" value="A_DEAMIN_EDITASE"/>
    <property type="match status" value="1"/>
</dbReference>
<protein>
    <recommendedName>
        <fullName evidence="9">tRNA-specific adenosine deaminase 1</fullName>
        <ecNumber evidence="8">3.5.4.34</ecNumber>
    </recommendedName>
    <alternativeName>
        <fullName evidence="10">tRNA-specific adenosine-37 deaminase</fullName>
    </alternativeName>
</protein>
<evidence type="ECO:0000256" key="4">
    <source>
        <dbReference type="ARBA" id="ARBA00022833"/>
    </source>
</evidence>
<evidence type="ECO:0000256" key="10">
    <source>
        <dbReference type="ARBA" id="ARBA00041760"/>
    </source>
</evidence>
<dbReference type="PANTHER" id="PTHR46516:SF1">
    <property type="entry name" value="TRNA-SPECIFIC ADENOSINE DEAMINASE 1"/>
    <property type="match status" value="1"/>
</dbReference>
<keyword evidence="14" id="KW-1185">Reference proteome</keyword>
<evidence type="ECO:0000256" key="3">
    <source>
        <dbReference type="ARBA" id="ARBA00022801"/>
    </source>
</evidence>
<dbReference type="EC" id="3.5.4.34" evidence="8"/>
<evidence type="ECO:0000256" key="2">
    <source>
        <dbReference type="ARBA" id="ARBA00022723"/>
    </source>
</evidence>
<keyword evidence="2" id="KW-0479">Metal-binding</keyword>
<keyword evidence="3" id="KW-0378">Hydrolase</keyword>
<evidence type="ECO:0000256" key="11">
    <source>
        <dbReference type="ARBA" id="ARBA00047635"/>
    </source>
</evidence>
<dbReference type="SMART" id="SM00552">
    <property type="entry name" value="ADEAMc"/>
    <property type="match status" value="1"/>
</dbReference>
<accession>A0A1M8A5W1</accession>
<evidence type="ECO:0000256" key="6">
    <source>
        <dbReference type="ARBA" id="ARBA00037784"/>
    </source>
</evidence>
<organism evidence="13 14">
    <name type="scientific">Malassezia sympodialis (strain ATCC 42132)</name>
    <name type="common">Atopic eczema-associated yeast</name>
    <dbReference type="NCBI Taxonomy" id="1230383"/>
    <lineage>
        <taxon>Eukaryota</taxon>
        <taxon>Fungi</taxon>
        <taxon>Dikarya</taxon>
        <taxon>Basidiomycota</taxon>
        <taxon>Ustilaginomycotina</taxon>
        <taxon>Malasseziomycetes</taxon>
        <taxon>Malasseziales</taxon>
        <taxon>Malasseziaceae</taxon>
        <taxon>Malassezia</taxon>
    </lineage>
</organism>
<gene>
    <name evidence="13" type="ORF">MSYG_2081</name>
</gene>
<dbReference type="Proteomes" id="UP000186303">
    <property type="component" value="Chromosome 3"/>
</dbReference>
<reference evidence="14" key="1">
    <citation type="journal article" date="2017" name="Nucleic Acids Res.">
        <title>Proteogenomics produces comprehensive and highly accurate protein-coding gene annotation in a complete genome assembly of Malassezia sympodialis.</title>
        <authorList>
            <person name="Zhu Y."/>
            <person name="Engstroem P.G."/>
            <person name="Tellgren-Roth C."/>
            <person name="Baudo C.D."/>
            <person name="Kennell J.C."/>
            <person name="Sun S."/>
            <person name="Billmyre R.B."/>
            <person name="Schroeder M.S."/>
            <person name="Andersson A."/>
            <person name="Holm T."/>
            <person name="Sigurgeirsson B."/>
            <person name="Wu G."/>
            <person name="Sankaranarayanan S.R."/>
            <person name="Siddharthan R."/>
            <person name="Sanyal K."/>
            <person name="Lundeberg J."/>
            <person name="Nystedt B."/>
            <person name="Boekhout T."/>
            <person name="Dawson T.L. Jr."/>
            <person name="Heitman J."/>
            <person name="Scheynius A."/>
            <person name="Lehtioe J."/>
        </authorList>
    </citation>
    <scope>NUCLEOTIDE SEQUENCE [LARGE SCALE GENOMIC DNA]</scope>
    <source>
        <strain evidence="14">ATCC 42132</strain>
    </source>
</reference>
<evidence type="ECO:0000256" key="7">
    <source>
        <dbReference type="ARBA" id="ARBA00038326"/>
    </source>
</evidence>
<dbReference type="GO" id="GO:0003723">
    <property type="term" value="F:RNA binding"/>
    <property type="evidence" value="ECO:0007669"/>
    <property type="project" value="InterPro"/>
</dbReference>
<dbReference type="OrthoDB" id="10268011at2759"/>
<dbReference type="STRING" id="1230383.A0A1M8A5W1"/>
<name>A0A1M8A5W1_MALS4</name>
<evidence type="ECO:0000256" key="8">
    <source>
        <dbReference type="ARBA" id="ARBA00038940"/>
    </source>
</evidence>
<comment type="catalytic activity">
    <reaction evidence="11">
        <text>adenosine(37) in tRNA(Ala) + H2O + H(+) = inosine(37) in tRNA(Ala) + NH4(+)</text>
        <dbReference type="Rhea" id="RHEA:50968"/>
        <dbReference type="Rhea" id="RHEA-COMP:12855"/>
        <dbReference type="Rhea" id="RHEA-COMP:12856"/>
        <dbReference type="ChEBI" id="CHEBI:15377"/>
        <dbReference type="ChEBI" id="CHEBI:15378"/>
        <dbReference type="ChEBI" id="CHEBI:28938"/>
        <dbReference type="ChEBI" id="CHEBI:74411"/>
        <dbReference type="ChEBI" id="CHEBI:82852"/>
        <dbReference type="EC" id="3.5.4.34"/>
    </reaction>
</comment>
<dbReference type="OMA" id="HPTRHIF"/>
<keyword evidence="1" id="KW-0819">tRNA processing</keyword>
<evidence type="ECO:0000259" key="12">
    <source>
        <dbReference type="PROSITE" id="PS50141"/>
    </source>
</evidence>
<dbReference type="InterPro" id="IPR002466">
    <property type="entry name" value="A_deamin"/>
</dbReference>
<evidence type="ECO:0000256" key="5">
    <source>
        <dbReference type="ARBA" id="ARBA00037026"/>
    </source>
</evidence>
<dbReference type="EMBL" id="LT671823">
    <property type="protein sequence ID" value="SHO77739.1"/>
    <property type="molecule type" value="Genomic_DNA"/>
</dbReference>
<evidence type="ECO:0000313" key="13">
    <source>
        <dbReference type="EMBL" id="SHO77739.1"/>
    </source>
</evidence>
<evidence type="ECO:0000313" key="14">
    <source>
        <dbReference type="Proteomes" id="UP000186303"/>
    </source>
</evidence>
<dbReference type="AlphaFoldDB" id="A0A1M8A5W1"/>
<dbReference type="VEuPathDB" id="FungiDB:MSYG_2081"/>
<comment type="similarity">
    <text evidence="7">Belongs to the ADAT1 family.</text>
</comment>
<evidence type="ECO:0000256" key="1">
    <source>
        <dbReference type="ARBA" id="ARBA00022694"/>
    </source>
</evidence>
<comment type="cofactor">
    <cofactor evidence="5">
        <name>1D-myo-inositol hexakisphosphate</name>
        <dbReference type="ChEBI" id="CHEBI:58130"/>
    </cofactor>
</comment>
<dbReference type="GO" id="GO:0043829">
    <property type="term" value="F:tRNA-specific adenosine-37 deaminase activity"/>
    <property type="evidence" value="ECO:0007669"/>
    <property type="project" value="UniProtKB-EC"/>
</dbReference>
<evidence type="ECO:0000256" key="9">
    <source>
        <dbReference type="ARBA" id="ARBA00040502"/>
    </source>
</evidence>
<dbReference type="Pfam" id="PF02137">
    <property type="entry name" value="A_deamin"/>
    <property type="match status" value="1"/>
</dbReference>